<evidence type="ECO:0000256" key="1">
    <source>
        <dbReference type="SAM" id="SignalP"/>
    </source>
</evidence>
<evidence type="ECO:0000313" key="2">
    <source>
        <dbReference type="EMBL" id="RYM33370.1"/>
    </source>
</evidence>
<proteinExistence type="predicted"/>
<dbReference type="NCBIfam" id="NF033711">
    <property type="entry name" value="T9SS_PorQ"/>
    <property type="match status" value="1"/>
</dbReference>
<sequence length="343" mass="37735">MTRLIIILCLIPFVTFGQTGGTNAFPFLDLPDNARAAALGRKFITAYDDDINTGIQNPASFNSEMDNSIGFNQALLAGGINHGMVAYAKDIDKVGTAAIHLRYVAYGKMDRTDVNGENIGTFSAGDFALGGSVGRTLNKNISIGATINLIWSQLESYNSMGISVDLAGMYRSLNERTTVSAVVRNAGVQLSTYTEKTRAPLPVQAMLGLSHKLEHAPFRFSIVAHHLNKWDLTYNDPNAEPTTDPLTGEFIPVETASFGEKLGRHFIVQIETLIGKTVRIRGAFDYNQRREMLVQNRPGMGGFSFGAGMNFKRFTVDYGLFIFSSAGFNNMISLRTDFDKWRK</sequence>
<organism evidence="2 3">
    <name type="scientific">Brumimicrobium glaciale</name>
    <dbReference type="NCBI Taxonomy" id="200475"/>
    <lineage>
        <taxon>Bacteria</taxon>
        <taxon>Pseudomonadati</taxon>
        <taxon>Bacteroidota</taxon>
        <taxon>Flavobacteriia</taxon>
        <taxon>Flavobacteriales</taxon>
        <taxon>Crocinitomicaceae</taxon>
        <taxon>Brumimicrobium</taxon>
    </lineage>
</organism>
<dbReference type="NCBIfam" id="NF033709">
    <property type="entry name" value="PorV_fam"/>
    <property type="match status" value="1"/>
</dbReference>
<dbReference type="OrthoDB" id="9809953at2"/>
<dbReference type="RefSeq" id="WP_130093830.1">
    <property type="nucleotide sequence ID" value="NZ_SETE01000004.1"/>
</dbReference>
<reference evidence="2 3" key="1">
    <citation type="submission" date="2019-02" db="EMBL/GenBank/DDBJ databases">
        <title>Genome sequence of the sea-ice species Brumimicrobium glaciale.</title>
        <authorList>
            <person name="Bowman J.P."/>
        </authorList>
    </citation>
    <scope>NUCLEOTIDE SEQUENCE [LARGE SCALE GENOMIC DNA]</scope>
    <source>
        <strain evidence="2 3">IC156</strain>
    </source>
</reference>
<gene>
    <name evidence="2" type="primary">porQ</name>
    <name evidence="2" type="ORF">ERX46_10540</name>
</gene>
<feature type="chain" id="PRO_5020580872" evidence="1">
    <location>
        <begin position="25"/>
        <end position="343"/>
    </location>
</feature>
<keyword evidence="3" id="KW-1185">Reference proteome</keyword>
<comment type="caution">
    <text evidence="2">The sequence shown here is derived from an EMBL/GenBank/DDBJ whole genome shotgun (WGS) entry which is preliminary data.</text>
</comment>
<protein>
    <submittedName>
        <fullName evidence="2">Type IX secretion system protein PorQ</fullName>
    </submittedName>
</protein>
<evidence type="ECO:0000313" key="3">
    <source>
        <dbReference type="Proteomes" id="UP000293952"/>
    </source>
</evidence>
<dbReference type="EMBL" id="SETE01000004">
    <property type="protein sequence ID" value="RYM33370.1"/>
    <property type="molecule type" value="Genomic_DNA"/>
</dbReference>
<name>A0A4Q4KKG8_9FLAO</name>
<accession>A0A4Q4KKG8</accession>
<feature type="signal peptide" evidence="1">
    <location>
        <begin position="1"/>
        <end position="24"/>
    </location>
</feature>
<keyword evidence="1" id="KW-0732">Signal</keyword>
<dbReference type="Proteomes" id="UP000293952">
    <property type="component" value="Unassembled WGS sequence"/>
</dbReference>
<dbReference type="AlphaFoldDB" id="A0A4Q4KKG8"/>